<name>A0ABY7GJT7_9GAMM</name>
<protein>
    <recommendedName>
        <fullName evidence="3">Replication initiation factor</fullName>
    </recommendedName>
</protein>
<accession>A0ABY7GJT7</accession>
<evidence type="ECO:0000313" key="2">
    <source>
        <dbReference type="Proteomes" id="UP001162780"/>
    </source>
</evidence>
<proteinExistence type="predicted"/>
<evidence type="ECO:0000313" key="1">
    <source>
        <dbReference type="EMBL" id="WAR44568.1"/>
    </source>
</evidence>
<reference evidence="1" key="1">
    <citation type="submission" date="2022-11" db="EMBL/GenBank/DDBJ databases">
        <title>Methylomonas rapida sp. nov., Carotenoid-Producing Obligate Methanotrophs with High Growth Characteristics and Biotechnological Potential.</title>
        <authorList>
            <person name="Tikhonova E.N."/>
            <person name="Suleimanov R.Z."/>
            <person name="Miroshnikov K."/>
            <person name="Oshkin I.Y."/>
            <person name="Belova S.E."/>
            <person name="Danilova O.V."/>
            <person name="Ashikhmin A."/>
            <person name="Konopkin A."/>
            <person name="But S.Y."/>
            <person name="Khmelenina V.N."/>
            <person name="Kuznetsov N."/>
            <person name="Pimenov N.V."/>
            <person name="Dedysh S.N."/>
        </authorList>
    </citation>
    <scope>NUCLEOTIDE SEQUENCE</scope>
    <source>
        <strain evidence="1">MP1</strain>
    </source>
</reference>
<evidence type="ECO:0008006" key="3">
    <source>
        <dbReference type="Google" id="ProtNLM"/>
    </source>
</evidence>
<sequence>MKFSSRFSVDSLSKGVEDAQGKIFFNDLGFTDLSDVQIVGCFVDTIRQLFHGVPDEGLIHKLETHLQNKEDLIYLGQPGPGAICWHLSKMGKAARYRYKLQNNQEGVVILFGSYYEKLDSPGQHLKIELSPHFISQRSVKKIWQRLHGQYGFSNAFLHDAKPRGCAVHLALDYQGFTFPVDFLDHLSTYSRTIRTFDSISEIDLSDISEAVASYGGSGVEKNYLIGRASAFQVCMYDKSLEIVKRDKKDYFQKEWEVFSLGTYDKNKRVRRLELRFHHQVIREIGQGMDKTLESWEAVAEHLTDIWRYGMRLTRYNLDNGRKDRDSHFSRDSILHPVWQLFMQDPVFYVPADGLQICRKKKESIDPIAKNISLLIGNMITLCARSGMDTKQVMGQLKRLNFYPQIVSYYISRGLSESDLRENVEKGLAMRRIIGKAA</sequence>
<dbReference type="Proteomes" id="UP001162780">
    <property type="component" value="Chromosome"/>
</dbReference>
<organism evidence="1 2">
    <name type="scientific">Methylomonas rapida</name>
    <dbReference type="NCBI Taxonomy" id="2963939"/>
    <lineage>
        <taxon>Bacteria</taxon>
        <taxon>Pseudomonadati</taxon>
        <taxon>Pseudomonadota</taxon>
        <taxon>Gammaproteobacteria</taxon>
        <taxon>Methylococcales</taxon>
        <taxon>Methylococcaceae</taxon>
        <taxon>Methylomonas</taxon>
    </lineage>
</organism>
<keyword evidence="2" id="KW-1185">Reference proteome</keyword>
<dbReference type="RefSeq" id="WP_255189543.1">
    <property type="nucleotide sequence ID" value="NZ_CP113517.1"/>
</dbReference>
<gene>
    <name evidence="1" type="ORF">NM686_019815</name>
</gene>
<dbReference type="EMBL" id="CP113517">
    <property type="protein sequence ID" value="WAR44568.1"/>
    <property type="molecule type" value="Genomic_DNA"/>
</dbReference>